<proteinExistence type="inferred from homology"/>
<reference evidence="10" key="2">
    <citation type="submission" date="2025-09" db="UniProtKB">
        <authorList>
            <consortium name="Ensembl"/>
        </authorList>
    </citation>
    <scope>IDENTIFICATION</scope>
</reference>
<dbReference type="GO" id="GO:0045944">
    <property type="term" value="P:positive regulation of transcription by RNA polymerase II"/>
    <property type="evidence" value="ECO:0007669"/>
    <property type="project" value="TreeGrafter"/>
</dbReference>
<feature type="compositionally biased region" description="Polar residues" evidence="8">
    <location>
        <begin position="215"/>
        <end position="237"/>
    </location>
</feature>
<evidence type="ECO:0000313" key="11">
    <source>
        <dbReference type="Proteomes" id="UP000694388"/>
    </source>
</evidence>
<evidence type="ECO:0000256" key="1">
    <source>
        <dbReference type="ARBA" id="ARBA00004123"/>
    </source>
</evidence>
<dbReference type="Pfam" id="PF05030">
    <property type="entry name" value="SSXT"/>
    <property type="match status" value="1"/>
</dbReference>
<name>A0A8C4PXK1_EPTBU</name>
<evidence type="ECO:0000256" key="3">
    <source>
        <dbReference type="ARBA" id="ARBA00022737"/>
    </source>
</evidence>
<reference evidence="10" key="1">
    <citation type="submission" date="2025-08" db="UniProtKB">
        <authorList>
            <consortium name="Ensembl"/>
        </authorList>
    </citation>
    <scope>IDENTIFICATION</scope>
</reference>
<organism evidence="10 11">
    <name type="scientific">Eptatretus burgeri</name>
    <name type="common">Inshore hagfish</name>
    <dbReference type="NCBI Taxonomy" id="7764"/>
    <lineage>
        <taxon>Eukaryota</taxon>
        <taxon>Metazoa</taxon>
        <taxon>Chordata</taxon>
        <taxon>Craniata</taxon>
        <taxon>Vertebrata</taxon>
        <taxon>Cyclostomata</taxon>
        <taxon>Myxini</taxon>
        <taxon>Myxiniformes</taxon>
        <taxon>Myxinidae</taxon>
        <taxon>Eptatretinae</taxon>
        <taxon>Eptatretus</taxon>
    </lineage>
</organism>
<protein>
    <submittedName>
        <fullName evidence="10">SS18 subunit of BAF chromatin remodeling complex</fullName>
    </submittedName>
</protein>
<keyword evidence="5" id="KW-0010">Activator</keyword>
<dbReference type="Proteomes" id="UP000694388">
    <property type="component" value="Unplaced"/>
</dbReference>
<sequence>MSLAFVNQRQRGKAEVNQGIIQKMLDENNQLIQCIMEYQSRGKASECAQYQQILHRNLVYLATIADSNQSTHIPADTAGGPDGVRGPMPTGNMARVPHAGYVQHPAGQPPPSFQHPQGMSTGPVSHGASNQGNILIGNHGGHGNQPVGPQADGMAVPMIAYNQGKGGYGPGGFPGHGMTSQHFVPHGYGGSQQSGGYHYSSYPQGNPQAPGYPQGNPQPGSFPQGSGQMGSYPQGNPQGEGYGQGTPPMGTYSQGNMQTPGYGQGGAPPPGFPQNSGYPQANAQGHMYAQGAGFAQGSGYPQGNPQTVNYPQGNPQAANYQQGNSQAASYVQGGSSGQSGAYPSGNPQQGGYGTYAPSAAPPQPPPVSVASNQEQPMNYAYEQVKLDEGFCRLIQ</sequence>
<keyword evidence="6" id="KW-0804">Transcription</keyword>
<comment type="subcellular location">
    <subcellularLocation>
        <location evidence="1">Nucleus</location>
    </subcellularLocation>
</comment>
<evidence type="ECO:0000256" key="2">
    <source>
        <dbReference type="ARBA" id="ARBA00007945"/>
    </source>
</evidence>
<feature type="compositionally biased region" description="Low complexity" evidence="8">
    <location>
        <begin position="194"/>
        <end position="205"/>
    </location>
</feature>
<evidence type="ECO:0000256" key="6">
    <source>
        <dbReference type="ARBA" id="ARBA00023163"/>
    </source>
</evidence>
<dbReference type="GO" id="GO:0005654">
    <property type="term" value="C:nucleoplasm"/>
    <property type="evidence" value="ECO:0007669"/>
    <property type="project" value="UniProtKB-ARBA"/>
</dbReference>
<evidence type="ECO:0000256" key="5">
    <source>
        <dbReference type="ARBA" id="ARBA00023159"/>
    </source>
</evidence>
<dbReference type="AlphaFoldDB" id="A0A8C4PXK1"/>
<keyword evidence="3" id="KW-0677">Repeat</keyword>
<dbReference type="GeneTree" id="ENSGT00940000156352"/>
<evidence type="ECO:0000259" key="9">
    <source>
        <dbReference type="Pfam" id="PF05030"/>
    </source>
</evidence>
<keyword evidence="11" id="KW-1185">Reference proteome</keyword>
<accession>A0A8C4PXK1</accession>
<evidence type="ECO:0000256" key="7">
    <source>
        <dbReference type="ARBA" id="ARBA00023242"/>
    </source>
</evidence>
<comment type="similarity">
    <text evidence="2">Belongs to the SS18 family.</text>
</comment>
<keyword evidence="4" id="KW-0805">Transcription regulation</keyword>
<dbReference type="PANTHER" id="PTHR23107">
    <property type="entry name" value="SYNOVIAL SARCOMA ASSOCIATED SS18 PROTEIN"/>
    <property type="match status" value="1"/>
</dbReference>
<dbReference type="PANTHER" id="PTHR23107:SF0">
    <property type="entry name" value="IP09280P"/>
    <property type="match status" value="1"/>
</dbReference>
<feature type="region of interest" description="Disordered" evidence="8">
    <location>
        <begin position="100"/>
        <end position="129"/>
    </location>
</feature>
<feature type="compositionally biased region" description="Polar residues" evidence="8">
    <location>
        <begin position="114"/>
        <end position="129"/>
    </location>
</feature>
<evidence type="ECO:0000256" key="8">
    <source>
        <dbReference type="SAM" id="MobiDB-lite"/>
    </source>
</evidence>
<evidence type="ECO:0000313" key="10">
    <source>
        <dbReference type="Ensembl" id="ENSEBUP00000003805.1"/>
    </source>
</evidence>
<feature type="compositionally biased region" description="Polar residues" evidence="8">
    <location>
        <begin position="299"/>
        <end position="324"/>
    </location>
</feature>
<feature type="region of interest" description="Disordered" evidence="8">
    <location>
        <begin position="172"/>
        <end position="374"/>
    </location>
</feature>
<feature type="compositionally biased region" description="Low complexity" evidence="8">
    <location>
        <begin position="325"/>
        <end position="345"/>
    </location>
</feature>
<feature type="compositionally biased region" description="Polar residues" evidence="8">
    <location>
        <begin position="274"/>
        <end position="283"/>
    </location>
</feature>
<dbReference type="InterPro" id="IPR007726">
    <property type="entry name" value="SS18_N"/>
</dbReference>
<keyword evidence="7" id="KW-0539">Nucleus</keyword>
<feature type="domain" description="SS18 N-terminal" evidence="9">
    <location>
        <begin position="13"/>
        <end position="71"/>
    </location>
</feature>
<dbReference type="GO" id="GO:0003713">
    <property type="term" value="F:transcription coactivator activity"/>
    <property type="evidence" value="ECO:0007669"/>
    <property type="project" value="TreeGrafter"/>
</dbReference>
<dbReference type="Ensembl" id="ENSEBUT00000004199.1">
    <property type="protein sequence ID" value="ENSEBUP00000003805.1"/>
    <property type="gene ID" value="ENSEBUG00000002704.1"/>
</dbReference>
<evidence type="ECO:0000256" key="4">
    <source>
        <dbReference type="ARBA" id="ARBA00023015"/>
    </source>
</evidence>